<evidence type="ECO:0000256" key="2">
    <source>
        <dbReference type="ARBA" id="ARBA00025626"/>
    </source>
</evidence>
<organism evidence="3 4">
    <name type="scientific">Capillibacterium thermochitinicola</name>
    <dbReference type="NCBI Taxonomy" id="2699427"/>
    <lineage>
        <taxon>Bacteria</taxon>
        <taxon>Bacillati</taxon>
        <taxon>Bacillota</taxon>
        <taxon>Capillibacterium</taxon>
    </lineage>
</organism>
<accession>A0A8J6I1F7</accession>
<evidence type="ECO:0000313" key="3">
    <source>
        <dbReference type="EMBL" id="MBA2133691.1"/>
    </source>
</evidence>
<sequence>MKDAKALTITYLSLVSLSSLNGSDKEADNISSIKKFSRGTEEYPYGSAQWVRRALREQLGTMGWQLSEGKAATIAKGAATTMQRPDIYIDDDLFGYMGTEKAEGEKGTATKRTSPVRVSPLISLCRYEGDLDFGTNYMGVKDKGDPNIFETEIHSGIYRGTILIELDRVGCGEGFETDLSADEKTNRVKALLDAIKNLWSTGRQTRFLADISPKFVAAAIMKVKNPIFLETVLPQDNSIRFDLLQETINDYKEEIIEYVMGAKKGMFENLPSEVLPIGEAFEKMKGWVEKHYLGE</sequence>
<dbReference type="GO" id="GO:0051607">
    <property type="term" value="P:defense response to virus"/>
    <property type="evidence" value="ECO:0007669"/>
    <property type="project" value="UniProtKB-KW"/>
</dbReference>
<comment type="caution">
    <text evidence="3">The sequence shown here is derived from an EMBL/GenBank/DDBJ whole genome shotgun (WGS) entry which is preliminary data.</text>
</comment>
<dbReference type="InterPro" id="IPR013414">
    <property type="entry name" value="Cas7/Cst2/DevR_sub_I-B/Tneap"/>
</dbReference>
<dbReference type="Pfam" id="PF01905">
    <property type="entry name" value="DevR"/>
    <property type="match status" value="1"/>
</dbReference>
<dbReference type="RefSeq" id="WP_181340160.1">
    <property type="nucleotide sequence ID" value="NZ_JAAKDE010000018.1"/>
</dbReference>
<dbReference type="NCBIfam" id="TIGR01875">
    <property type="entry name" value="cas_MJ0381"/>
    <property type="match status" value="1"/>
</dbReference>
<keyword evidence="4" id="KW-1185">Reference proteome</keyword>
<dbReference type="InterPro" id="IPR010154">
    <property type="entry name" value="CRISPR-assoc_Cas7/Cst2/DevR"/>
</dbReference>
<reference evidence="3" key="1">
    <citation type="submission" date="2020-06" db="EMBL/GenBank/DDBJ databases">
        <title>Novel chitinolytic bacterium.</title>
        <authorList>
            <person name="Ungkulpasvich U."/>
            <person name="Kosugi A."/>
            <person name="Uke A."/>
        </authorList>
    </citation>
    <scope>NUCLEOTIDE SEQUENCE</scope>
    <source>
        <strain evidence="3">UUS1-1</strain>
    </source>
</reference>
<protein>
    <submittedName>
        <fullName evidence="3">Type I-B CRISPR-associated protein Cas7/Cst2/DevR</fullName>
    </submittedName>
</protein>
<dbReference type="AlphaFoldDB" id="A0A8J6I1F7"/>
<dbReference type="Proteomes" id="UP000657177">
    <property type="component" value="Unassembled WGS sequence"/>
</dbReference>
<keyword evidence="1" id="KW-0051">Antiviral defense</keyword>
<evidence type="ECO:0000313" key="4">
    <source>
        <dbReference type="Proteomes" id="UP000657177"/>
    </source>
</evidence>
<name>A0A8J6I1F7_9FIRM</name>
<dbReference type="EMBL" id="JAAKDE010000018">
    <property type="protein sequence ID" value="MBA2133691.1"/>
    <property type="molecule type" value="Genomic_DNA"/>
</dbReference>
<proteinExistence type="predicted"/>
<dbReference type="NCBIfam" id="TIGR02585">
    <property type="entry name" value="cas_Cst2_DevR"/>
    <property type="match status" value="1"/>
</dbReference>
<comment type="function">
    <text evidence="2">CRISPR (clustered regularly interspaced short palindromic repeat) is an adaptive immune system that provides protection against mobile genetic elements (viruses, transposable elements and conjugative plasmids). CRISPR clusters contain spacers, sequences complementary to antecedent mobile elements, and target invading nucleic acids. CRISPR clusters are transcribed and processed into CRISPR RNA (crRNA).</text>
</comment>
<evidence type="ECO:0000256" key="1">
    <source>
        <dbReference type="ARBA" id="ARBA00023118"/>
    </source>
</evidence>
<gene>
    <name evidence="3" type="primary">cas7i</name>
    <name evidence="3" type="ORF">G5B42_09095</name>
</gene>